<name>A0AAW0RF71_9HYPO</name>
<feature type="region of interest" description="Disordered" evidence="1">
    <location>
        <begin position="1"/>
        <end position="34"/>
    </location>
</feature>
<evidence type="ECO:0000256" key="1">
    <source>
        <dbReference type="SAM" id="MobiDB-lite"/>
    </source>
</evidence>
<gene>
    <name evidence="2" type="ORF">G3M48_002965</name>
</gene>
<proteinExistence type="predicted"/>
<feature type="compositionally biased region" description="Polar residues" evidence="1">
    <location>
        <begin position="1"/>
        <end position="10"/>
    </location>
</feature>
<sequence>MSSNFCSSPSRGGYCGRPPLDQHQPRLSAPVNPRRMLRAPMLDSHEKRLYALWRRPLYVLHSMSELSPAYTLQP</sequence>
<evidence type="ECO:0000313" key="3">
    <source>
        <dbReference type="Proteomes" id="UP001397290"/>
    </source>
</evidence>
<dbReference type="EMBL" id="JAAHCF010002035">
    <property type="protein sequence ID" value="KAK8140658.1"/>
    <property type="molecule type" value="Genomic_DNA"/>
</dbReference>
<dbReference type="AlphaFoldDB" id="A0AAW0RF71"/>
<dbReference type="Proteomes" id="UP001397290">
    <property type="component" value="Unassembled WGS sequence"/>
</dbReference>
<reference evidence="2 3" key="1">
    <citation type="submission" date="2020-02" db="EMBL/GenBank/DDBJ databases">
        <title>Comparative genomics of the hypocrealean fungal genus Beauvera.</title>
        <authorList>
            <person name="Showalter D.N."/>
            <person name="Bushley K.E."/>
            <person name="Rehner S.A."/>
        </authorList>
    </citation>
    <scope>NUCLEOTIDE SEQUENCE [LARGE SCALE GENOMIC DNA]</scope>
    <source>
        <strain evidence="2 3">ARSEF4384</strain>
    </source>
</reference>
<comment type="caution">
    <text evidence="2">The sequence shown here is derived from an EMBL/GenBank/DDBJ whole genome shotgun (WGS) entry which is preliminary data.</text>
</comment>
<accession>A0AAW0RF71</accession>
<feature type="non-terminal residue" evidence="2">
    <location>
        <position position="74"/>
    </location>
</feature>
<evidence type="ECO:0000313" key="2">
    <source>
        <dbReference type="EMBL" id="KAK8140658.1"/>
    </source>
</evidence>
<organism evidence="2 3">
    <name type="scientific">Beauveria asiatica</name>
    <dbReference type="NCBI Taxonomy" id="1069075"/>
    <lineage>
        <taxon>Eukaryota</taxon>
        <taxon>Fungi</taxon>
        <taxon>Dikarya</taxon>
        <taxon>Ascomycota</taxon>
        <taxon>Pezizomycotina</taxon>
        <taxon>Sordariomycetes</taxon>
        <taxon>Hypocreomycetidae</taxon>
        <taxon>Hypocreales</taxon>
        <taxon>Cordycipitaceae</taxon>
        <taxon>Beauveria</taxon>
    </lineage>
</organism>
<keyword evidence="3" id="KW-1185">Reference proteome</keyword>
<protein>
    <submittedName>
        <fullName evidence="2">Uncharacterized protein</fullName>
    </submittedName>
</protein>